<feature type="chain" id="PRO_5042822864" evidence="2">
    <location>
        <begin position="26"/>
        <end position="123"/>
    </location>
</feature>
<dbReference type="SMART" id="SM00749">
    <property type="entry name" value="BON"/>
    <property type="match status" value="1"/>
</dbReference>
<dbReference type="PANTHER" id="PTHR34606:SF15">
    <property type="entry name" value="BON DOMAIN-CONTAINING PROTEIN"/>
    <property type="match status" value="1"/>
</dbReference>
<dbReference type="RefSeq" id="WP_106352739.1">
    <property type="nucleotide sequence ID" value="NZ_JANSLM010000002.1"/>
</dbReference>
<comment type="caution">
    <text evidence="4">The sequence shown here is derived from an EMBL/GenBank/DDBJ whole genome shotgun (WGS) entry which is preliminary data.</text>
</comment>
<feature type="compositionally biased region" description="Low complexity" evidence="1">
    <location>
        <begin position="33"/>
        <end position="42"/>
    </location>
</feature>
<dbReference type="PANTHER" id="PTHR34606">
    <property type="entry name" value="BON DOMAIN-CONTAINING PROTEIN"/>
    <property type="match status" value="1"/>
</dbReference>
<dbReference type="EMBL" id="JANSLM010000002">
    <property type="protein sequence ID" value="MDT8836764.1"/>
    <property type="molecule type" value="Genomic_DNA"/>
</dbReference>
<dbReference type="Gene3D" id="3.30.1340.30">
    <property type="match status" value="1"/>
</dbReference>
<dbReference type="PROSITE" id="PS50914">
    <property type="entry name" value="BON"/>
    <property type="match status" value="1"/>
</dbReference>
<name>A0AAP5Q728_9BURK</name>
<gene>
    <name evidence="4" type="ORF">ParKJ_05030</name>
</gene>
<protein>
    <submittedName>
        <fullName evidence="4">BON domain-containing protein</fullName>
    </submittedName>
</protein>
<proteinExistence type="predicted"/>
<evidence type="ECO:0000259" key="3">
    <source>
        <dbReference type="PROSITE" id="PS50914"/>
    </source>
</evidence>
<organism evidence="4 5">
    <name type="scientific">Paraburkholderia fungorum</name>
    <dbReference type="NCBI Taxonomy" id="134537"/>
    <lineage>
        <taxon>Bacteria</taxon>
        <taxon>Pseudomonadati</taxon>
        <taxon>Pseudomonadota</taxon>
        <taxon>Betaproteobacteria</taxon>
        <taxon>Burkholderiales</taxon>
        <taxon>Burkholderiaceae</taxon>
        <taxon>Paraburkholderia</taxon>
    </lineage>
</organism>
<accession>A0AAP5Q728</accession>
<dbReference type="Proteomes" id="UP001246473">
    <property type="component" value="Unassembled WGS sequence"/>
</dbReference>
<feature type="signal peptide" evidence="2">
    <location>
        <begin position="1"/>
        <end position="25"/>
    </location>
</feature>
<evidence type="ECO:0000256" key="1">
    <source>
        <dbReference type="SAM" id="MobiDB-lite"/>
    </source>
</evidence>
<evidence type="ECO:0000256" key="2">
    <source>
        <dbReference type="SAM" id="SignalP"/>
    </source>
</evidence>
<feature type="domain" description="BON" evidence="3">
    <location>
        <begin position="52"/>
        <end position="120"/>
    </location>
</feature>
<feature type="region of interest" description="Disordered" evidence="1">
    <location>
        <begin position="33"/>
        <end position="52"/>
    </location>
</feature>
<dbReference type="AlphaFoldDB" id="A0AAP5Q728"/>
<evidence type="ECO:0000313" key="5">
    <source>
        <dbReference type="Proteomes" id="UP001246473"/>
    </source>
</evidence>
<evidence type="ECO:0000313" key="4">
    <source>
        <dbReference type="EMBL" id="MDT8836764.1"/>
    </source>
</evidence>
<dbReference type="InterPro" id="IPR014004">
    <property type="entry name" value="Transpt-assoc_nodulatn_dom_bac"/>
</dbReference>
<dbReference type="InterPro" id="IPR051686">
    <property type="entry name" value="Lipoprotein_DolP"/>
</dbReference>
<dbReference type="InterPro" id="IPR007055">
    <property type="entry name" value="BON_dom"/>
</dbReference>
<sequence>MKPIKKLSLVAGAMLIAAASLQAYARDASAPATATSGATSTARQQSKAARAANRALSRKVRAALAKDRDLSGASITVRVKDGAVTLQGIVPEQSQIDRAAQVAKGVAGVTSVKNALTIRALGS</sequence>
<keyword evidence="2" id="KW-0732">Signal</keyword>
<reference evidence="4" key="1">
    <citation type="submission" date="2022-08" db="EMBL/GenBank/DDBJ databases">
        <authorList>
            <person name="Kim S.-J."/>
        </authorList>
    </citation>
    <scope>NUCLEOTIDE SEQUENCE</scope>
    <source>
        <strain evidence="4">KJ</strain>
    </source>
</reference>
<dbReference type="Pfam" id="PF04972">
    <property type="entry name" value="BON"/>
    <property type="match status" value="1"/>
</dbReference>